<reference evidence="6 7" key="1">
    <citation type="journal article" date="2014" name="Proc. Natl. Acad. Sci. U.S.A.">
        <title>Trajectory and genomic determinants of fungal-pathogen speciation and host adaptation.</title>
        <authorList>
            <person name="Hu X."/>
            <person name="Xiao G."/>
            <person name="Zheng P."/>
            <person name="Shang Y."/>
            <person name="Su Y."/>
            <person name="Zhang X."/>
            <person name="Liu X."/>
            <person name="Zhan S."/>
            <person name="St Leger R.J."/>
            <person name="Wang C."/>
        </authorList>
    </citation>
    <scope>NUCLEOTIDE SEQUENCE [LARGE SCALE GENOMIC DNA]</scope>
    <source>
        <strain evidence="6 7">ARSEF 977</strain>
    </source>
</reference>
<feature type="region of interest" description="Disordered" evidence="3">
    <location>
        <begin position="47"/>
        <end position="102"/>
    </location>
</feature>
<dbReference type="Gene3D" id="1.25.40.20">
    <property type="entry name" value="Ankyrin repeat-containing domain"/>
    <property type="match status" value="2"/>
</dbReference>
<feature type="domain" description="AB hydrolase-1" evidence="4">
    <location>
        <begin position="115"/>
        <end position="298"/>
    </location>
</feature>
<feature type="repeat" description="ANK" evidence="2">
    <location>
        <begin position="968"/>
        <end position="1000"/>
    </location>
</feature>
<accession>A0A0B4H2K9</accession>
<evidence type="ECO:0000256" key="3">
    <source>
        <dbReference type="SAM" id="MobiDB-lite"/>
    </source>
</evidence>
<dbReference type="PANTHER" id="PTHR10039:SF14">
    <property type="entry name" value="NACHT DOMAIN-CONTAINING PROTEIN"/>
    <property type="match status" value="1"/>
</dbReference>
<dbReference type="SUPFAM" id="SSF52540">
    <property type="entry name" value="P-loop containing nucleoside triphosphate hydrolases"/>
    <property type="match status" value="1"/>
</dbReference>
<dbReference type="InterPro" id="IPR000073">
    <property type="entry name" value="AB_hydrolase_1"/>
</dbReference>
<evidence type="ECO:0000259" key="4">
    <source>
        <dbReference type="Pfam" id="PF12697"/>
    </source>
</evidence>
<feature type="repeat" description="ANK" evidence="2">
    <location>
        <begin position="1001"/>
        <end position="1033"/>
    </location>
</feature>
<dbReference type="InterPro" id="IPR056884">
    <property type="entry name" value="NPHP3-like_N"/>
</dbReference>
<dbReference type="Pfam" id="PF24883">
    <property type="entry name" value="NPHP3_N"/>
    <property type="match status" value="1"/>
</dbReference>
<name>A0A0B4H2K9_METGA</name>
<dbReference type="Gene3D" id="3.40.50.300">
    <property type="entry name" value="P-loop containing nucleotide triphosphate hydrolases"/>
    <property type="match status" value="1"/>
</dbReference>
<dbReference type="InterPro" id="IPR036770">
    <property type="entry name" value="Ankyrin_rpt-contain_sf"/>
</dbReference>
<dbReference type="Pfam" id="PF12796">
    <property type="entry name" value="Ank_2"/>
    <property type="match status" value="3"/>
</dbReference>
<dbReference type="InterPro" id="IPR002110">
    <property type="entry name" value="Ankyrin_rpt"/>
</dbReference>
<proteinExistence type="predicted"/>
<evidence type="ECO:0000313" key="7">
    <source>
        <dbReference type="Proteomes" id="UP000031192"/>
    </source>
</evidence>
<dbReference type="InterPro" id="IPR027417">
    <property type="entry name" value="P-loop_NTPase"/>
</dbReference>
<dbReference type="PANTHER" id="PTHR10039">
    <property type="entry name" value="AMELOGENIN"/>
    <property type="match status" value="1"/>
</dbReference>
<dbReference type="EMBL" id="AZNH01000049">
    <property type="protein sequence ID" value="KID83981.1"/>
    <property type="molecule type" value="Genomic_DNA"/>
</dbReference>
<dbReference type="Gene3D" id="3.40.50.1820">
    <property type="entry name" value="alpha/beta hydrolase"/>
    <property type="match status" value="1"/>
</dbReference>
<sequence length="1129" mass="127099">MFFFPFSGLNQGFTRPQGGARAVSPIYFVLPVVLIFSFYYLRRSPPESGKLEPENERSNSLGRTKRTPGDESSADLTPPEGISPDEGNASNKTLPPAAEPGLQILHDGEAPKIDIVAVHGLGANPDYAWVWLPKNNPPNRRGYPDKPFNWLQELLPAKLPKPCRVLAFNYDSRWFWDAPQQKLSSISDTLLDSLRNDREQNKAIDRPLIFIGHSFGGNVIEQQAIVSASRHCSAHLSISASTIGVVFLGTPHRGSLAAAWGAIIASLMPSGLAPEDRLLKALEKHSDSLGDRLRDFSGWLFSELVLVVCAFEQLVTDYSSRLPLLGTFVPSRTLVVDEDSACIDGHHKISLHTDHLKINKYYGADDPSFKLIYPEIQRMVEDTDEGLNRRRIPKPIPTDETSTSGALRSCLQKMNVKNPEDVLSKIETQKGQRVENTCEWILKREEFSAWAVGTNSHLLRLIGPPGIGKTMMATFLVRFLKCKIEKNPSETFVHFFCDDKDQVRKTPTVILRSLMWQLLLQRNELFEYVQPDFEKHEGSCVFENLFSDVYALWRILKNMLLDERSGKAFVLIDALDECEASTRKDLLSWIKIISQLSPAGDDGKMKILLTCRSQINDIEDELQDVGTKLQMGSAEINHDLARYIDDRVDELAKKKHYPLSLKQKVIETLKREAGNTFPWVSLMVAELKTTLMHKVEEKLNCLPHGLDNTYSSILERIPVENRENAQFILRFMVAALRPLSKTELQAAYATWKTNSILSGEDMQLYADILSVCSSILHLGSEDDATINFCHQSVKDFLLDKHTVNTWYYTDMHESNLLILRVCCMYLSEDEPRHFELTMYFWTIEQETYIGQLIRSSGGLLLSLLQYSYMSWKQHLIRSHEALLRDWHNLAINVTKAPALRDALLYWTALLPFEGMVKLLLDHGANIEVEDQCGSTPLVNAAESGHEIIVKLLLDRGANIEARKHKSNFKNTPLFHAVLRRHEIMVELLLDRGANIETTNENKAVPPSIAAENGDETIAKLLLGRGANTEAKDMFEATPLSIAAFNGHESTVKLLLDSGANIEARDLSYSTPSLKAARNGKESTVKLLLDRGANIEIENEKGQTPLSIAAVGRHEAVVKRLEQYSRRQQG</sequence>
<organism evidence="6 7">
    <name type="scientific">Metarhizium guizhouense (strain ARSEF 977)</name>
    <dbReference type="NCBI Taxonomy" id="1276136"/>
    <lineage>
        <taxon>Eukaryota</taxon>
        <taxon>Fungi</taxon>
        <taxon>Dikarya</taxon>
        <taxon>Ascomycota</taxon>
        <taxon>Pezizomycotina</taxon>
        <taxon>Sordariomycetes</taxon>
        <taxon>Hypocreomycetidae</taxon>
        <taxon>Hypocreales</taxon>
        <taxon>Clavicipitaceae</taxon>
        <taxon>Metarhizium</taxon>
    </lineage>
</organism>
<keyword evidence="1" id="KW-0677">Repeat</keyword>
<dbReference type="HOGENOM" id="CLU_000288_34_1_1"/>
<evidence type="ECO:0000256" key="1">
    <source>
        <dbReference type="ARBA" id="ARBA00022737"/>
    </source>
</evidence>
<dbReference type="Proteomes" id="UP000031192">
    <property type="component" value="Unassembled WGS sequence"/>
</dbReference>
<feature type="repeat" description="ANK" evidence="2">
    <location>
        <begin position="932"/>
        <end position="964"/>
    </location>
</feature>
<feature type="repeat" description="ANK" evidence="2">
    <location>
        <begin position="1034"/>
        <end position="1066"/>
    </location>
</feature>
<evidence type="ECO:0000256" key="2">
    <source>
        <dbReference type="PROSITE-ProRule" id="PRU00023"/>
    </source>
</evidence>
<dbReference type="SMART" id="SM00248">
    <property type="entry name" value="ANK"/>
    <property type="match status" value="7"/>
</dbReference>
<dbReference type="AlphaFoldDB" id="A0A0B4H2K9"/>
<comment type="caution">
    <text evidence="6">The sequence shown here is derived from an EMBL/GenBank/DDBJ whole genome shotgun (WGS) entry which is preliminary data.</text>
</comment>
<keyword evidence="2" id="KW-0040">ANK repeat</keyword>
<dbReference type="PROSITE" id="PS50088">
    <property type="entry name" value="ANK_REPEAT"/>
    <property type="match status" value="5"/>
</dbReference>
<evidence type="ECO:0000259" key="5">
    <source>
        <dbReference type="Pfam" id="PF24883"/>
    </source>
</evidence>
<feature type="domain" description="Nephrocystin 3-like N-terminal" evidence="5">
    <location>
        <begin position="436"/>
        <end position="612"/>
    </location>
</feature>
<dbReference type="SUPFAM" id="SSF48403">
    <property type="entry name" value="Ankyrin repeat"/>
    <property type="match status" value="1"/>
</dbReference>
<dbReference type="PROSITE" id="PS50297">
    <property type="entry name" value="ANK_REP_REGION"/>
    <property type="match status" value="4"/>
</dbReference>
<feature type="repeat" description="ANK" evidence="2">
    <location>
        <begin position="1067"/>
        <end position="1099"/>
    </location>
</feature>
<dbReference type="InterPro" id="IPR029058">
    <property type="entry name" value="AB_hydrolase_fold"/>
</dbReference>
<dbReference type="SUPFAM" id="SSF53474">
    <property type="entry name" value="alpha/beta-Hydrolases"/>
    <property type="match status" value="1"/>
</dbReference>
<dbReference type="Pfam" id="PF12697">
    <property type="entry name" value="Abhydrolase_6"/>
    <property type="match status" value="1"/>
</dbReference>
<dbReference type="OrthoDB" id="5086500at2759"/>
<gene>
    <name evidence="6" type="ORF">MGU_08747</name>
</gene>
<keyword evidence="7" id="KW-1185">Reference proteome</keyword>
<evidence type="ECO:0000313" key="6">
    <source>
        <dbReference type="EMBL" id="KID83981.1"/>
    </source>
</evidence>
<protein>
    <submittedName>
        <fullName evidence="6">NACHT and Ankyrin domain protein</fullName>
    </submittedName>
</protein>